<evidence type="ECO:0000256" key="2">
    <source>
        <dbReference type="ARBA" id="ARBA00022679"/>
    </source>
</evidence>
<gene>
    <name evidence="7" type="primary">aroK</name>
    <name evidence="8" type="ORF">J8C05_01700</name>
</gene>
<feature type="binding site" evidence="7">
    <location>
        <position position="25"/>
    </location>
    <ligand>
        <name>Mg(2+)</name>
        <dbReference type="ChEBI" id="CHEBI:18420"/>
    </ligand>
</feature>
<comment type="pathway">
    <text evidence="7">Metabolic intermediate biosynthesis; chorismate biosynthesis; chorismate from D-erythrose 4-phosphate and phosphoenolpyruvate: step 5/7.</text>
</comment>
<dbReference type="Proteomes" id="UP000677668">
    <property type="component" value="Chromosome 1"/>
</dbReference>
<dbReference type="InterPro" id="IPR027417">
    <property type="entry name" value="P-loop_NTPase"/>
</dbReference>
<name>A0ABX8AZR7_9BACT</name>
<keyword evidence="9" id="KW-1185">Reference proteome</keyword>
<dbReference type="RefSeq" id="WP_211422504.1">
    <property type="nucleotide sequence ID" value="NZ_CP072642.1"/>
</dbReference>
<comment type="caution">
    <text evidence="7">Lacks conserved residue(s) required for the propagation of feature annotation.</text>
</comment>
<dbReference type="PRINTS" id="PR01100">
    <property type="entry name" value="SHIKIMTKNASE"/>
</dbReference>
<accession>A0ABX8AZR7</accession>
<evidence type="ECO:0000256" key="5">
    <source>
        <dbReference type="ARBA" id="ARBA00022840"/>
    </source>
</evidence>
<dbReference type="PANTHER" id="PTHR21087">
    <property type="entry name" value="SHIKIMATE KINASE"/>
    <property type="match status" value="1"/>
</dbReference>
<dbReference type="InterPro" id="IPR031322">
    <property type="entry name" value="Shikimate/glucono_kinase"/>
</dbReference>
<keyword evidence="6 7" id="KW-0057">Aromatic amino acid biosynthesis</keyword>
<dbReference type="Pfam" id="PF01202">
    <property type="entry name" value="SKI"/>
    <property type="match status" value="1"/>
</dbReference>
<dbReference type="EC" id="2.7.1.71" evidence="7"/>
<dbReference type="EMBL" id="CP072642">
    <property type="protein sequence ID" value="QUV94194.1"/>
    <property type="molecule type" value="Genomic_DNA"/>
</dbReference>
<feature type="binding site" evidence="7">
    <location>
        <position position="67"/>
    </location>
    <ligand>
        <name>substrate</name>
    </ligand>
</feature>
<comment type="catalytic activity">
    <reaction evidence="7">
        <text>shikimate + ATP = 3-phosphoshikimate + ADP + H(+)</text>
        <dbReference type="Rhea" id="RHEA:13121"/>
        <dbReference type="ChEBI" id="CHEBI:15378"/>
        <dbReference type="ChEBI" id="CHEBI:30616"/>
        <dbReference type="ChEBI" id="CHEBI:36208"/>
        <dbReference type="ChEBI" id="CHEBI:145989"/>
        <dbReference type="ChEBI" id="CHEBI:456216"/>
        <dbReference type="EC" id="2.7.1.71"/>
    </reaction>
</comment>
<comment type="subunit">
    <text evidence="7">Monomer.</text>
</comment>
<evidence type="ECO:0000256" key="1">
    <source>
        <dbReference type="ARBA" id="ARBA00022605"/>
    </source>
</evidence>
<keyword evidence="7" id="KW-0963">Cytoplasm</keyword>
<sequence length="199" mass="22148">MERTRRVSDVTGIIFLVGFMGSGKTTVGQHLAARLGGRFIDLDERIARAAGRSIPELFQTEGETGFRQREHAALIQVCAELRQDDLPWNIVALGGGTFTRPENRNHIRQTGCSVWLDVPFDILATRVVPDGRRPLWTSVDEARLRYEQRRADYAQADIRVPVGTAPPEQVTEDVLRALSAFQRAGSSKSLTTQPGNSYE</sequence>
<keyword evidence="7" id="KW-0479">Metal-binding</keyword>
<keyword evidence="1 7" id="KW-0028">Amino-acid biosynthesis</keyword>
<evidence type="ECO:0000256" key="3">
    <source>
        <dbReference type="ARBA" id="ARBA00022741"/>
    </source>
</evidence>
<evidence type="ECO:0000256" key="4">
    <source>
        <dbReference type="ARBA" id="ARBA00022777"/>
    </source>
</evidence>
<dbReference type="InterPro" id="IPR000623">
    <property type="entry name" value="Shikimate_kinase/TSH1"/>
</dbReference>
<keyword evidence="7" id="KW-0460">Magnesium</keyword>
<protein>
    <recommendedName>
        <fullName evidence="7">Shikimate kinase</fullName>
        <shortName evidence="7">SK</shortName>
        <ecNumber evidence="7">2.7.1.71</ecNumber>
    </recommendedName>
</protein>
<keyword evidence="5 7" id="KW-0067">ATP-binding</keyword>
<dbReference type="GO" id="GO:0016301">
    <property type="term" value="F:kinase activity"/>
    <property type="evidence" value="ECO:0007669"/>
    <property type="project" value="UniProtKB-KW"/>
</dbReference>
<dbReference type="Gene3D" id="3.40.50.300">
    <property type="entry name" value="P-loop containing nucleotide triphosphate hydrolases"/>
    <property type="match status" value="1"/>
</dbReference>
<keyword evidence="4 7" id="KW-0418">Kinase</keyword>
<dbReference type="SUPFAM" id="SSF52540">
    <property type="entry name" value="P-loop containing nucleoside triphosphate hydrolases"/>
    <property type="match status" value="1"/>
</dbReference>
<comment type="subcellular location">
    <subcellularLocation>
        <location evidence="7">Cytoplasm</location>
    </subcellularLocation>
</comment>
<feature type="binding site" evidence="7">
    <location>
        <position position="133"/>
    </location>
    <ligand>
        <name>ATP</name>
        <dbReference type="ChEBI" id="CHEBI:30616"/>
    </ligand>
</feature>
<feature type="binding site" evidence="7">
    <location>
        <begin position="21"/>
        <end position="26"/>
    </location>
    <ligand>
        <name>ATP</name>
        <dbReference type="ChEBI" id="CHEBI:30616"/>
    </ligand>
</feature>
<feature type="binding site" evidence="7">
    <location>
        <position position="95"/>
    </location>
    <ligand>
        <name>substrate</name>
    </ligand>
</feature>
<feature type="binding site" evidence="7">
    <location>
        <position position="43"/>
    </location>
    <ligand>
        <name>substrate</name>
    </ligand>
</feature>
<organism evidence="8 9">
    <name type="scientific">Chloracidobacterium sp. N</name>
    <dbReference type="NCBI Taxonomy" id="2821540"/>
    <lineage>
        <taxon>Bacteria</taxon>
        <taxon>Pseudomonadati</taxon>
        <taxon>Acidobacteriota</taxon>
        <taxon>Terriglobia</taxon>
        <taxon>Terriglobales</taxon>
        <taxon>Acidobacteriaceae</taxon>
        <taxon>Chloracidobacterium</taxon>
        <taxon>Chloracidobacterium aggregatum</taxon>
    </lineage>
</organism>
<comment type="cofactor">
    <cofactor evidence="7">
        <name>Mg(2+)</name>
        <dbReference type="ChEBI" id="CHEBI:18420"/>
    </cofactor>
    <text evidence="7">Binds 1 Mg(2+) ion per subunit.</text>
</comment>
<dbReference type="CDD" id="cd00464">
    <property type="entry name" value="SK"/>
    <property type="match status" value="1"/>
</dbReference>
<dbReference type="PANTHER" id="PTHR21087:SF16">
    <property type="entry name" value="SHIKIMATE KINASE 1, CHLOROPLASTIC"/>
    <property type="match status" value="1"/>
</dbReference>
<comment type="similarity">
    <text evidence="7">Belongs to the shikimate kinase family.</text>
</comment>
<comment type="function">
    <text evidence="7">Catalyzes the specific phosphorylation of the 3-hydroxyl group of shikimic acid using ATP as a cosubstrate.</text>
</comment>
<reference evidence="8 9" key="1">
    <citation type="submission" date="2021-03" db="EMBL/GenBank/DDBJ databases">
        <title>Genomic and phenotypic characterization of Chloracidobacterium isolates provides evidence for multiple species.</title>
        <authorList>
            <person name="Saini M.K."/>
            <person name="Costas A.M.G."/>
            <person name="Tank M."/>
            <person name="Bryant D.A."/>
        </authorList>
    </citation>
    <scope>NUCLEOTIDE SEQUENCE [LARGE SCALE GENOMIC DNA]</scope>
    <source>
        <strain evidence="8 9">N</strain>
    </source>
</reference>
<evidence type="ECO:0000313" key="9">
    <source>
        <dbReference type="Proteomes" id="UP000677668"/>
    </source>
</evidence>
<keyword evidence="2 7" id="KW-0808">Transferase</keyword>
<dbReference type="HAMAP" id="MF_00109">
    <property type="entry name" value="Shikimate_kinase"/>
    <property type="match status" value="1"/>
</dbReference>
<feature type="binding site" evidence="7">
    <location>
        <position position="149"/>
    </location>
    <ligand>
        <name>substrate</name>
    </ligand>
</feature>
<evidence type="ECO:0000313" key="8">
    <source>
        <dbReference type="EMBL" id="QUV94194.1"/>
    </source>
</evidence>
<keyword evidence="3 7" id="KW-0547">Nucleotide-binding</keyword>
<proteinExistence type="inferred from homology"/>
<evidence type="ECO:0000256" key="7">
    <source>
        <dbReference type="HAMAP-Rule" id="MF_00109"/>
    </source>
</evidence>
<evidence type="ECO:0000256" key="6">
    <source>
        <dbReference type="ARBA" id="ARBA00023141"/>
    </source>
</evidence>